<keyword evidence="4" id="KW-1185">Reference proteome</keyword>
<protein>
    <submittedName>
        <fullName evidence="3">Enoyl-CoA hydratase/carnithine racemase</fullName>
    </submittedName>
</protein>
<dbReference type="Gene3D" id="3.90.226.10">
    <property type="entry name" value="2-enoyl-CoA Hydratase, Chain A, domain 1"/>
    <property type="match status" value="1"/>
</dbReference>
<organism evidence="3 4">
    <name type="scientific">Geodermatophilus poikilotrophus</name>
    <dbReference type="NCBI Taxonomy" id="1333667"/>
    <lineage>
        <taxon>Bacteria</taxon>
        <taxon>Bacillati</taxon>
        <taxon>Actinomycetota</taxon>
        <taxon>Actinomycetes</taxon>
        <taxon>Geodermatophilales</taxon>
        <taxon>Geodermatophilaceae</taxon>
        <taxon>Geodermatophilus</taxon>
    </lineage>
</organism>
<dbReference type="GO" id="GO:0006635">
    <property type="term" value="P:fatty acid beta-oxidation"/>
    <property type="evidence" value="ECO:0007669"/>
    <property type="project" value="TreeGrafter"/>
</dbReference>
<evidence type="ECO:0000313" key="4">
    <source>
        <dbReference type="Proteomes" id="UP000198507"/>
    </source>
</evidence>
<gene>
    <name evidence="3" type="ORF">SAMN04488546_3505</name>
</gene>
<name>A0A1I0GSL3_9ACTN</name>
<dbReference type="NCBIfam" id="NF004796">
    <property type="entry name" value="PRK06144.1"/>
    <property type="match status" value="1"/>
</dbReference>
<comment type="similarity">
    <text evidence="1 2">Belongs to the enoyl-CoA hydratase/isomerase family.</text>
</comment>
<evidence type="ECO:0000256" key="2">
    <source>
        <dbReference type="RuleBase" id="RU003707"/>
    </source>
</evidence>
<dbReference type="InterPro" id="IPR001753">
    <property type="entry name" value="Enoyl-CoA_hydra/iso"/>
</dbReference>
<proteinExistence type="inferred from homology"/>
<dbReference type="GO" id="GO:0003824">
    <property type="term" value="F:catalytic activity"/>
    <property type="evidence" value="ECO:0007669"/>
    <property type="project" value="InterPro"/>
</dbReference>
<dbReference type="InterPro" id="IPR029045">
    <property type="entry name" value="ClpP/crotonase-like_dom_sf"/>
</dbReference>
<dbReference type="EMBL" id="FOIE01000007">
    <property type="protein sequence ID" value="SET74203.1"/>
    <property type="molecule type" value="Genomic_DNA"/>
</dbReference>
<dbReference type="InterPro" id="IPR018376">
    <property type="entry name" value="Enoyl-CoA_hyd/isom_CS"/>
</dbReference>
<dbReference type="AlphaFoldDB" id="A0A1I0GSL3"/>
<dbReference type="CDD" id="cd06558">
    <property type="entry name" value="crotonase-like"/>
    <property type="match status" value="1"/>
</dbReference>
<dbReference type="PROSITE" id="PS00166">
    <property type="entry name" value="ENOYL_COA_HYDRATASE"/>
    <property type="match status" value="1"/>
</dbReference>
<dbReference type="Pfam" id="PF00378">
    <property type="entry name" value="ECH_1"/>
    <property type="match status" value="1"/>
</dbReference>
<reference evidence="4" key="1">
    <citation type="submission" date="2016-10" db="EMBL/GenBank/DDBJ databases">
        <authorList>
            <person name="Varghese N."/>
            <person name="Submissions S."/>
        </authorList>
    </citation>
    <scope>NUCLEOTIDE SEQUENCE [LARGE SCALE GENOMIC DNA]</scope>
    <source>
        <strain evidence="4">DSM 44209</strain>
    </source>
</reference>
<dbReference type="RefSeq" id="WP_091446249.1">
    <property type="nucleotide sequence ID" value="NZ_FOIE01000007.1"/>
</dbReference>
<dbReference type="PANTHER" id="PTHR11941:SF54">
    <property type="entry name" value="ENOYL-COA HYDRATASE, MITOCHONDRIAL"/>
    <property type="match status" value="1"/>
</dbReference>
<evidence type="ECO:0000313" key="3">
    <source>
        <dbReference type="EMBL" id="SET74203.1"/>
    </source>
</evidence>
<evidence type="ECO:0000256" key="1">
    <source>
        <dbReference type="ARBA" id="ARBA00005254"/>
    </source>
</evidence>
<accession>A0A1I0GSL3</accession>
<dbReference type="Proteomes" id="UP000198507">
    <property type="component" value="Unassembled WGS sequence"/>
</dbReference>
<dbReference type="PANTHER" id="PTHR11941">
    <property type="entry name" value="ENOYL-COA HYDRATASE-RELATED"/>
    <property type="match status" value="1"/>
</dbReference>
<sequence>MDEPELLVTQDGGVLTVTFNRPRQRNAMTWGMYEGLHEACEKADADDDVRVLVLKGAGDKAFVAGTDIGQFADFREGSEGVAYEEKIARIVNRLEDVDVPTVAAIRGFCVGGGLGIASVCDLRIATPSARFGIPIARTLGNCLSMNNYSLLLNHLGPARTLDMLLRARLFTGEEAAAAGFVAELCAEEDLDTATDAVVTTLLGHAPLSMWAAKEAVRRIRRATLPDGDDIVSRVFASEDFHSAVAAFATKQPVVWQGR</sequence>
<dbReference type="OrthoDB" id="4608673at2"/>
<dbReference type="SUPFAM" id="SSF52096">
    <property type="entry name" value="ClpP/crotonase"/>
    <property type="match status" value="1"/>
</dbReference>